<dbReference type="EMBL" id="CAVNYO010000166">
    <property type="protein sequence ID" value="CAK5270382.1"/>
    <property type="molecule type" value="Genomic_DNA"/>
</dbReference>
<accession>A0AAD2H786</accession>
<comment type="caution">
    <text evidence="3">The sequence shown here is derived from an EMBL/GenBank/DDBJ whole genome shotgun (WGS) entry which is preliminary data.</text>
</comment>
<organism evidence="3 4">
    <name type="scientific">Mycena citricolor</name>
    <dbReference type="NCBI Taxonomy" id="2018698"/>
    <lineage>
        <taxon>Eukaryota</taxon>
        <taxon>Fungi</taxon>
        <taxon>Dikarya</taxon>
        <taxon>Basidiomycota</taxon>
        <taxon>Agaricomycotina</taxon>
        <taxon>Agaricomycetes</taxon>
        <taxon>Agaricomycetidae</taxon>
        <taxon>Agaricales</taxon>
        <taxon>Marasmiineae</taxon>
        <taxon>Mycenaceae</taxon>
        <taxon>Mycena</taxon>
    </lineage>
</organism>
<dbReference type="Proteomes" id="UP001295794">
    <property type="component" value="Unassembled WGS sequence"/>
</dbReference>
<evidence type="ECO:0000313" key="3">
    <source>
        <dbReference type="EMBL" id="CAK5270382.1"/>
    </source>
</evidence>
<keyword evidence="4" id="KW-1185">Reference proteome</keyword>
<name>A0AAD2H786_9AGAR</name>
<dbReference type="AlphaFoldDB" id="A0AAD2H786"/>
<protein>
    <recommendedName>
        <fullName evidence="2">DUF6589 domain-containing protein</fullName>
    </recommendedName>
</protein>
<sequence>MSTLTQETHEDEEMDAGEEGEGSEGDFSDSDDSDYDPLTPESVEEDEDDPEQPGPAIQVERTACLRAKLSGAMVTKVWRVLEAIKGQGIDLPIFLDALSWGDAACNEDATIRYACSALLHSTELPGILERWYKPPRPPQSKKGRPKGARKVIEHVATLCMEEIIGLELEAVAPLFESLAGKDVTEEELTGTSLSKIHAAVKRDAPNLLRLLMYLARTPEQRKQSPEKNPDKMILTIIAMFQYTRSHHRARIQKLFSVYFKFKGLSAKGFDTIHAIGLTMSSRWTSDSISRISATAMKDLLHLIDLLPHLLSYDNAIIPYRVFSTRIDNQSLQGNSTACTVYVPRNAVPLSPSANRAFQETRAAGLQNPLTAAKIIAISRKSESCCKNHIVYLVLDALFQSTAFDLDTYTDRDHALIQRPDPVWELPCGKEHVTLQYLLGTVNIPEASYEDNAKLITEWLRQLKMDTPEKEQILGLEKIMFWIGDQLTVDRLRNLTRFRAEDDNSFDRLDRLITPAGWLHICMAFANSIHKQHLGTSKGHGLSAAFEVLQRKGLQQSKTQGPFFHDLDETLDITAAAQIQELWLHVAGVSSLSVLRSFSGDRLAALAQKILDEHASSRALVNLRVRRRGNDDLKDEFKEQSVMFLRDVLPYLLLRDSIARGDVGLMEDMIPQLIFRFAGGNNSKYTIEMLELLQGLRTDWPQEVADFVRKHCWVLNNTGRRMGHMPIDEAQEMNIKDIKVTHRSQGPKIDWKYLKKLHPAIHIVRAVSHHMENEFKTRVRGWKHTVPKKEGDITAL</sequence>
<proteinExistence type="predicted"/>
<evidence type="ECO:0000259" key="2">
    <source>
        <dbReference type="Pfam" id="PF20231"/>
    </source>
</evidence>
<feature type="compositionally biased region" description="Acidic residues" evidence="1">
    <location>
        <begin position="9"/>
        <end position="35"/>
    </location>
</feature>
<feature type="compositionally biased region" description="Acidic residues" evidence="1">
    <location>
        <begin position="42"/>
        <end position="51"/>
    </location>
</feature>
<dbReference type="InterPro" id="IPR046496">
    <property type="entry name" value="DUF6589"/>
</dbReference>
<evidence type="ECO:0000256" key="1">
    <source>
        <dbReference type="SAM" id="MobiDB-lite"/>
    </source>
</evidence>
<feature type="region of interest" description="Disordered" evidence="1">
    <location>
        <begin position="1"/>
        <end position="57"/>
    </location>
</feature>
<dbReference type="Pfam" id="PF20231">
    <property type="entry name" value="DUF6589"/>
    <property type="match status" value="1"/>
</dbReference>
<reference evidence="3" key="1">
    <citation type="submission" date="2023-11" db="EMBL/GenBank/DDBJ databases">
        <authorList>
            <person name="De Vega J J."/>
            <person name="De Vega J J."/>
        </authorList>
    </citation>
    <scope>NUCLEOTIDE SEQUENCE</scope>
</reference>
<evidence type="ECO:0000313" key="4">
    <source>
        <dbReference type="Proteomes" id="UP001295794"/>
    </source>
</evidence>
<feature type="domain" description="DUF6589" evidence="2">
    <location>
        <begin position="366"/>
        <end position="783"/>
    </location>
</feature>
<gene>
    <name evidence="3" type="ORF">MYCIT1_LOCUS14752</name>
</gene>